<dbReference type="Proteomes" id="UP000231414">
    <property type="component" value="Unassembled WGS sequence"/>
</dbReference>
<dbReference type="Pfam" id="PF02767">
    <property type="entry name" value="DNA_pol3_beta_2"/>
    <property type="match status" value="1"/>
</dbReference>
<dbReference type="SUPFAM" id="SSF55979">
    <property type="entry name" value="DNA clamp"/>
    <property type="match status" value="3"/>
</dbReference>
<sequence>MNFSCRVEHFGKALSQVGKAVCSKGALPVLSNILVLAEAEGRVVLSSTDLETSIKSILPAKVEQAGAITIPYRILSDLFGNLTFEVLSFSSQEQKIDLTGEGFSSRILGLSADEFPQLSDLPGKPLFCFPGASFSACLERVLFATSADSSRPVLGGVLFYGGAGQDFTLVGADGFRLAEQRLIGYGADLEEFSAIIPAKALREVVRLGRFANGSEAISFFHLPDTNQVAFEAGGVVIMARVLNGEFPDYKKIMPSSFTASLIVKREDLLSGVRCAMVFAQDLANVVKLHLSVDGSVVKSESQDVGEGTVSLPSTFEGEELTLALNGKYLFDCLNIMYCPSVFLGANGSLNPVLLRDAAKEDDSAFSYVIMPVRFQE</sequence>
<gene>
    <name evidence="13" type="primary">dnaN</name>
    <name evidence="13" type="ORF">COT52_00225</name>
</gene>
<dbReference type="CDD" id="cd00140">
    <property type="entry name" value="beta_clamp"/>
    <property type="match status" value="1"/>
</dbReference>
<feature type="domain" description="DNA polymerase III beta sliding clamp C-terminal" evidence="12">
    <location>
        <begin position="250"/>
        <end position="373"/>
    </location>
</feature>
<dbReference type="InterPro" id="IPR001001">
    <property type="entry name" value="DNA_polIII_beta"/>
</dbReference>
<dbReference type="PIRSF" id="PIRSF000804">
    <property type="entry name" value="DNA_pol_III_b"/>
    <property type="match status" value="1"/>
</dbReference>
<keyword evidence="8" id="KW-0238">DNA-binding</keyword>
<dbReference type="Pfam" id="PF00712">
    <property type="entry name" value="DNA_pol3_beta"/>
    <property type="match status" value="1"/>
</dbReference>
<evidence type="ECO:0000256" key="6">
    <source>
        <dbReference type="ARBA" id="ARBA00022705"/>
    </source>
</evidence>
<evidence type="ECO:0000313" key="13">
    <source>
        <dbReference type="EMBL" id="PIS21121.1"/>
    </source>
</evidence>
<dbReference type="InterPro" id="IPR046938">
    <property type="entry name" value="DNA_clamp_sf"/>
</dbReference>
<evidence type="ECO:0000256" key="9">
    <source>
        <dbReference type="PIRNR" id="PIRNR000804"/>
    </source>
</evidence>
<proteinExistence type="inferred from homology"/>
<dbReference type="EMBL" id="PEYW01000004">
    <property type="protein sequence ID" value="PIS21121.1"/>
    <property type="molecule type" value="Genomic_DNA"/>
</dbReference>
<evidence type="ECO:0000256" key="7">
    <source>
        <dbReference type="ARBA" id="ARBA00022932"/>
    </source>
</evidence>
<evidence type="ECO:0000256" key="1">
    <source>
        <dbReference type="ARBA" id="ARBA00004496"/>
    </source>
</evidence>
<comment type="function">
    <text evidence="9">Confers DNA tethering and processivity to DNA polymerases and other proteins. Acts as a clamp, forming a ring around DNA (a reaction catalyzed by the clamp-loading complex) which diffuses in an ATP-independent manner freely and bidirectionally along dsDNA. Initially characterized for its ability to contact the catalytic subunit of DNA polymerase III (Pol III), a complex, multichain enzyme responsible for most of the replicative synthesis in bacteria; Pol III exhibits 3'-5' exonuclease proofreading activity. The beta chain is required for initiation of replication as well as for processivity of DNA replication.</text>
</comment>
<name>A0A2H0X8F3_UNCKA</name>
<evidence type="ECO:0000259" key="10">
    <source>
        <dbReference type="Pfam" id="PF00712"/>
    </source>
</evidence>
<evidence type="ECO:0000259" key="12">
    <source>
        <dbReference type="Pfam" id="PF02768"/>
    </source>
</evidence>
<dbReference type="PANTHER" id="PTHR30478">
    <property type="entry name" value="DNA POLYMERASE III SUBUNIT BETA"/>
    <property type="match status" value="1"/>
</dbReference>
<keyword evidence="5 9" id="KW-0548">Nucleotidyltransferase</keyword>
<keyword evidence="6 9" id="KW-0235">DNA replication</keyword>
<dbReference type="SMART" id="SM00480">
    <property type="entry name" value="POL3Bc"/>
    <property type="match status" value="1"/>
</dbReference>
<dbReference type="InterPro" id="IPR022635">
    <property type="entry name" value="DNA_polIII_beta_C"/>
</dbReference>
<comment type="caution">
    <text evidence="13">The sequence shown here is derived from an EMBL/GenBank/DDBJ whole genome shotgun (WGS) entry which is preliminary data.</text>
</comment>
<dbReference type="GO" id="GO:0008408">
    <property type="term" value="F:3'-5' exonuclease activity"/>
    <property type="evidence" value="ECO:0007669"/>
    <property type="project" value="InterPro"/>
</dbReference>
<comment type="subunit">
    <text evidence="9">Forms a ring-shaped head-to-tail homodimer around DNA.</text>
</comment>
<keyword evidence="7 9" id="KW-0239">DNA-directed DNA polymerase</keyword>
<feature type="domain" description="DNA polymerase III beta sliding clamp N-terminal" evidence="10">
    <location>
        <begin position="1"/>
        <end position="118"/>
    </location>
</feature>
<protein>
    <recommendedName>
        <fullName evidence="9">Beta sliding clamp</fullName>
    </recommendedName>
</protein>
<dbReference type="GO" id="GO:0005737">
    <property type="term" value="C:cytoplasm"/>
    <property type="evidence" value="ECO:0007669"/>
    <property type="project" value="UniProtKB-SubCell"/>
</dbReference>
<dbReference type="Gene3D" id="3.70.10.10">
    <property type="match status" value="1"/>
</dbReference>
<dbReference type="GO" id="GO:0009360">
    <property type="term" value="C:DNA polymerase III complex"/>
    <property type="evidence" value="ECO:0007669"/>
    <property type="project" value="InterPro"/>
</dbReference>
<dbReference type="InterPro" id="IPR022637">
    <property type="entry name" value="DNA_polIII_beta_cen"/>
</dbReference>
<dbReference type="Pfam" id="PF02768">
    <property type="entry name" value="DNA_pol3_beta_3"/>
    <property type="match status" value="1"/>
</dbReference>
<evidence type="ECO:0000256" key="3">
    <source>
        <dbReference type="ARBA" id="ARBA00022490"/>
    </source>
</evidence>
<evidence type="ECO:0000256" key="4">
    <source>
        <dbReference type="ARBA" id="ARBA00022679"/>
    </source>
</evidence>
<dbReference type="Gene3D" id="3.10.150.10">
    <property type="entry name" value="DNA Polymerase III, subunit A, domain 2"/>
    <property type="match status" value="1"/>
</dbReference>
<reference evidence="14" key="1">
    <citation type="submission" date="2017-09" db="EMBL/GenBank/DDBJ databases">
        <title>Depth-based differentiation of microbial function through sediment-hosted aquifers and enrichment of novel symbionts in the deep terrestrial subsurface.</title>
        <authorList>
            <person name="Probst A.J."/>
            <person name="Ladd B."/>
            <person name="Jarett J.K."/>
            <person name="Geller-Mcgrath D.E."/>
            <person name="Sieber C.M.K."/>
            <person name="Emerson J.B."/>
            <person name="Anantharaman K."/>
            <person name="Thomas B.C."/>
            <person name="Malmstrom R."/>
            <person name="Stieglmeier M."/>
            <person name="Klingl A."/>
            <person name="Woyke T."/>
            <person name="Ryan C.M."/>
            <person name="Banfield J.F."/>
        </authorList>
    </citation>
    <scope>NUCLEOTIDE SEQUENCE [LARGE SCALE GENOMIC DNA]</scope>
</reference>
<evidence type="ECO:0000256" key="2">
    <source>
        <dbReference type="ARBA" id="ARBA00010752"/>
    </source>
</evidence>
<dbReference type="InterPro" id="IPR022634">
    <property type="entry name" value="DNA_polIII_beta_N"/>
</dbReference>
<keyword evidence="4 9" id="KW-0808">Transferase</keyword>
<organism evidence="13 14">
    <name type="scientific">candidate division WWE3 bacterium CG08_land_8_20_14_0_20_43_13</name>
    <dbReference type="NCBI Taxonomy" id="1975087"/>
    <lineage>
        <taxon>Bacteria</taxon>
        <taxon>Katanobacteria</taxon>
    </lineage>
</organism>
<dbReference type="PANTHER" id="PTHR30478:SF0">
    <property type="entry name" value="BETA SLIDING CLAMP"/>
    <property type="match status" value="1"/>
</dbReference>
<comment type="similarity">
    <text evidence="2 9">Belongs to the beta sliding clamp family.</text>
</comment>
<evidence type="ECO:0000259" key="11">
    <source>
        <dbReference type="Pfam" id="PF02767"/>
    </source>
</evidence>
<dbReference type="GO" id="GO:0003887">
    <property type="term" value="F:DNA-directed DNA polymerase activity"/>
    <property type="evidence" value="ECO:0007669"/>
    <property type="project" value="UniProtKB-UniRule"/>
</dbReference>
<evidence type="ECO:0000256" key="5">
    <source>
        <dbReference type="ARBA" id="ARBA00022695"/>
    </source>
</evidence>
<feature type="domain" description="DNA polymerase III beta sliding clamp central" evidence="11">
    <location>
        <begin position="132"/>
        <end position="248"/>
    </location>
</feature>
<comment type="subcellular location">
    <subcellularLocation>
        <location evidence="1 9">Cytoplasm</location>
    </subcellularLocation>
</comment>
<evidence type="ECO:0000256" key="8">
    <source>
        <dbReference type="ARBA" id="ARBA00023125"/>
    </source>
</evidence>
<dbReference type="GO" id="GO:0003677">
    <property type="term" value="F:DNA binding"/>
    <property type="evidence" value="ECO:0007669"/>
    <property type="project" value="UniProtKB-UniRule"/>
</dbReference>
<dbReference type="AlphaFoldDB" id="A0A2H0X8F3"/>
<dbReference type="NCBIfam" id="TIGR00663">
    <property type="entry name" value="dnan"/>
    <property type="match status" value="1"/>
</dbReference>
<dbReference type="GO" id="GO:0006271">
    <property type="term" value="P:DNA strand elongation involved in DNA replication"/>
    <property type="evidence" value="ECO:0007669"/>
    <property type="project" value="TreeGrafter"/>
</dbReference>
<keyword evidence="3 9" id="KW-0963">Cytoplasm</keyword>
<accession>A0A2H0X8F3</accession>
<evidence type="ECO:0000313" key="14">
    <source>
        <dbReference type="Proteomes" id="UP000231414"/>
    </source>
</evidence>